<accession>A0ABD0VX75</accession>
<dbReference type="AlphaFoldDB" id="A0ABD0VX75"/>
<sequence>MLCFLHPSLGGQVELGTKANLNRLKCVGMLDLRFPVTNGQESSEMGKTRCTPCRRTQMFDAFEIFKIVFEPRSPCSDLFMSLISLSVVKWDQWCFFI</sequence>
<comment type="caution">
    <text evidence="1">The sequence shown here is derived from an EMBL/GenBank/DDBJ whole genome shotgun (WGS) entry which is preliminary data.</text>
</comment>
<evidence type="ECO:0000313" key="2">
    <source>
        <dbReference type="Proteomes" id="UP001557470"/>
    </source>
</evidence>
<dbReference type="Proteomes" id="UP001557470">
    <property type="component" value="Unassembled WGS sequence"/>
</dbReference>
<keyword evidence="2" id="KW-1185">Reference proteome</keyword>
<name>A0ABD0VX75_UMBPY</name>
<reference evidence="1 2" key="1">
    <citation type="submission" date="2024-06" db="EMBL/GenBank/DDBJ databases">
        <authorList>
            <person name="Pan Q."/>
            <person name="Wen M."/>
            <person name="Jouanno E."/>
            <person name="Zahm M."/>
            <person name="Klopp C."/>
            <person name="Cabau C."/>
            <person name="Louis A."/>
            <person name="Berthelot C."/>
            <person name="Parey E."/>
            <person name="Roest Crollius H."/>
            <person name="Montfort J."/>
            <person name="Robinson-Rechavi M."/>
            <person name="Bouchez O."/>
            <person name="Lampietro C."/>
            <person name="Lopez Roques C."/>
            <person name="Donnadieu C."/>
            <person name="Postlethwait J."/>
            <person name="Bobe J."/>
            <person name="Verreycken H."/>
            <person name="Guiguen Y."/>
        </authorList>
    </citation>
    <scope>NUCLEOTIDE SEQUENCE [LARGE SCALE GENOMIC DNA]</scope>
    <source>
        <strain evidence="1">Up_M1</strain>
        <tissue evidence="1">Testis</tissue>
    </source>
</reference>
<organism evidence="1 2">
    <name type="scientific">Umbra pygmaea</name>
    <name type="common">Eastern mudminnow</name>
    <dbReference type="NCBI Taxonomy" id="75934"/>
    <lineage>
        <taxon>Eukaryota</taxon>
        <taxon>Metazoa</taxon>
        <taxon>Chordata</taxon>
        <taxon>Craniata</taxon>
        <taxon>Vertebrata</taxon>
        <taxon>Euteleostomi</taxon>
        <taxon>Actinopterygii</taxon>
        <taxon>Neopterygii</taxon>
        <taxon>Teleostei</taxon>
        <taxon>Protacanthopterygii</taxon>
        <taxon>Esociformes</taxon>
        <taxon>Umbridae</taxon>
        <taxon>Umbra</taxon>
    </lineage>
</organism>
<evidence type="ECO:0000313" key="1">
    <source>
        <dbReference type="EMBL" id="KAL0962190.1"/>
    </source>
</evidence>
<protein>
    <submittedName>
        <fullName evidence="1">Uncharacterized protein</fullName>
    </submittedName>
</protein>
<proteinExistence type="predicted"/>
<gene>
    <name evidence="1" type="ORF">UPYG_G00336870</name>
</gene>
<dbReference type="EMBL" id="JAGEUA010000011">
    <property type="protein sequence ID" value="KAL0962190.1"/>
    <property type="molecule type" value="Genomic_DNA"/>
</dbReference>